<dbReference type="InterPro" id="IPR006141">
    <property type="entry name" value="Intein_N"/>
</dbReference>
<dbReference type="EMBL" id="LZDN01000039">
    <property type="protein sequence ID" value="OBX49451.1"/>
    <property type="molecule type" value="Genomic_DNA"/>
</dbReference>
<dbReference type="RefSeq" id="WP_066893668.1">
    <property type="nucleotide sequence ID" value="NZ_LZDN01000039.1"/>
</dbReference>
<dbReference type="PROSITE" id="PS50817">
    <property type="entry name" value="INTEIN_N_TER"/>
    <property type="match status" value="1"/>
</dbReference>
<dbReference type="GO" id="GO:0004519">
    <property type="term" value="F:endonuclease activity"/>
    <property type="evidence" value="ECO:0007669"/>
    <property type="project" value="InterPro"/>
</dbReference>
<dbReference type="InterPro" id="IPR036844">
    <property type="entry name" value="Hint_dom_sf"/>
</dbReference>
<dbReference type="InterPro" id="IPR004860">
    <property type="entry name" value="LAGLIDADG_dom"/>
</dbReference>
<protein>
    <recommendedName>
        <fullName evidence="3">DOD-type homing endonuclease domain-containing protein</fullName>
    </recommendedName>
</protein>
<dbReference type="Gene3D" id="2.170.16.10">
    <property type="entry name" value="Hedgehog/Intein (Hint) domain"/>
    <property type="match status" value="1"/>
</dbReference>
<feature type="domain" description="DOD-type homing endonuclease" evidence="3">
    <location>
        <begin position="210"/>
        <end position="339"/>
    </location>
</feature>
<gene>
    <name evidence="4" type="ORF">A9Z60_03520</name>
</gene>
<evidence type="ECO:0000256" key="2">
    <source>
        <dbReference type="ARBA" id="ARBA00023000"/>
    </source>
</evidence>
<comment type="caution">
    <text evidence="4">The sequence shown here is derived from an EMBL/GenBank/DDBJ whole genome shotgun (WGS) entry which is preliminary data.</text>
</comment>
<name>A0A1B8PIR7_MORNO</name>
<dbReference type="SUPFAM" id="SSF51294">
    <property type="entry name" value="Hedgehog/intein (Hint) domain"/>
    <property type="match status" value="1"/>
</dbReference>
<accession>A0A1B8PIR7</accession>
<dbReference type="Gene3D" id="3.30.420.240">
    <property type="match status" value="1"/>
</dbReference>
<evidence type="ECO:0000313" key="5">
    <source>
        <dbReference type="Proteomes" id="UP000092671"/>
    </source>
</evidence>
<evidence type="ECO:0000313" key="4">
    <source>
        <dbReference type="EMBL" id="OBX49451.1"/>
    </source>
</evidence>
<keyword evidence="1" id="KW-0068">Autocatalytic cleavage</keyword>
<dbReference type="Pfam" id="PF14528">
    <property type="entry name" value="LAGLIDADG_3"/>
    <property type="match status" value="1"/>
</dbReference>
<dbReference type="AlphaFoldDB" id="A0A1B8PIR7"/>
<reference evidence="4 5" key="1">
    <citation type="submission" date="2016-06" db="EMBL/GenBank/DDBJ databases">
        <title>Draft genome of Moraxella nonliquefaciens CCUG 60284.</title>
        <authorList>
            <person name="Salva-Serra F."/>
            <person name="Engstrom-Jakobsson H."/>
            <person name="Thorell K."/>
            <person name="Gonzales-Siles L."/>
            <person name="Karlsson R."/>
            <person name="Boulund F."/>
            <person name="Engstrand L."/>
            <person name="Kristiansson E."/>
            <person name="Moore E."/>
        </authorList>
    </citation>
    <scope>NUCLEOTIDE SEQUENCE [LARGE SCALE GENOMIC DNA]</scope>
    <source>
        <strain evidence="4 5">CCUG 60284</strain>
    </source>
</reference>
<keyword evidence="2" id="KW-0651">Protein splicing</keyword>
<evidence type="ECO:0000259" key="3">
    <source>
        <dbReference type="PROSITE" id="PS50819"/>
    </source>
</evidence>
<dbReference type="GO" id="GO:0016539">
    <property type="term" value="P:intein-mediated protein splicing"/>
    <property type="evidence" value="ECO:0007669"/>
    <property type="project" value="InterPro"/>
</dbReference>
<organism evidence="4 5">
    <name type="scientific">Moraxella nonliquefaciens</name>
    <dbReference type="NCBI Taxonomy" id="478"/>
    <lineage>
        <taxon>Bacteria</taxon>
        <taxon>Pseudomonadati</taxon>
        <taxon>Pseudomonadota</taxon>
        <taxon>Gammaproteobacteria</taxon>
        <taxon>Moraxellales</taxon>
        <taxon>Moraxellaceae</taxon>
        <taxon>Moraxella</taxon>
    </lineage>
</organism>
<dbReference type="Gene3D" id="3.10.28.10">
    <property type="entry name" value="Homing endonucleases"/>
    <property type="match status" value="1"/>
</dbReference>
<dbReference type="InterPro" id="IPR004042">
    <property type="entry name" value="Intein_endonuc_central"/>
</dbReference>
<dbReference type="InterPro" id="IPR027434">
    <property type="entry name" value="Homing_endonucl"/>
</dbReference>
<dbReference type="PROSITE" id="PS50819">
    <property type="entry name" value="INTEIN_ENDONUCLEASE"/>
    <property type="match status" value="1"/>
</dbReference>
<dbReference type="OrthoDB" id="5181253at2"/>
<dbReference type="SUPFAM" id="SSF55608">
    <property type="entry name" value="Homing endonucleases"/>
    <property type="match status" value="1"/>
</dbReference>
<dbReference type="Proteomes" id="UP000092671">
    <property type="component" value="Unassembled WGS sequence"/>
</dbReference>
<proteinExistence type="predicted"/>
<evidence type="ECO:0000256" key="1">
    <source>
        <dbReference type="ARBA" id="ARBA00022813"/>
    </source>
</evidence>
<sequence>MAKTVIEYLKEVDYDKLNQYKPTQFAIEFVNFIKLVNGSQGEENQTPIMHYKMLDSLVDGNTQVATMCFRGSAKALALDTPIMTPNGYVPMQDILAGDIVIDRDGKPTKVTHVSEVFNKQTYEFKLSDGSSFVASEDHIHIVQKRTQKAGSVNTWEEFNLTTKELLDKGVLYNRKTTDKNPKGRDLKWFIPLVLEAIDFQSKGFPIDAYTVGVILGDGSIDSTTGMPTITGHKDDIFEVLSHIPYEYQTIYQDKRNANTLSTRLLGLGKLILTHLGSAKHKDKVIPNDLLFGSREERIAILQGLMDTDGTVSPKGLCTFTSTSKSLAYGVSHIVKSLGGYAYIRRKENDYLGYYTVTVSLQNINPFRLKRKADKWKPNNKHKSGSRVAIESITPTNEIKPSKCIAVDSPTQSYLIDNVVITHNTTVNAEYLILYLAVFGELPNLGNINVAIYVTDSIDNGVKSTRKNIEHRWENSEFLQKYIPSIKFTDIRWEFTNKDGKKFVVKAYGAKSGVRGVKEQGKRPQLAILDDLVSDDDARSPTVLESIKATVHEAVINALHPTRQKIIWLGTPFNANDPLYEAIQSGAWTVNAYPICEKFPCSKEEFKGAWEDRFSYDYVKLRYDSAVAVGRVAGFYQELMLQIMGDDERLILDEDIQWYHSYHLMDKKDNFNFYITTDFATSEKESADYSFISVWAVNHKGYYFWIDGICARQTMDKNIDDLFRLVRQYNPISVGVEVSGQQGGFIAWIQREMFNRNVFFTLASNSKDGTLGLKPNNNKLERFNMVVPDFKLKRFYFPHDKKHTIPMKELMLELQQASVGGFKSKHDDGLDTISQLAMMSIWTPSQEADVRQDLIWGNDYHEDNYVSSYIV</sequence>